<evidence type="ECO:0000256" key="4">
    <source>
        <dbReference type="ARBA" id="ARBA00022801"/>
    </source>
</evidence>
<dbReference type="CDD" id="cd09170">
    <property type="entry name" value="PLDc_Nuc"/>
    <property type="match status" value="1"/>
</dbReference>
<keyword evidence="6" id="KW-0443">Lipid metabolism</keyword>
<dbReference type="SUPFAM" id="SSF56024">
    <property type="entry name" value="Phospholipase D/nuclease"/>
    <property type="match status" value="1"/>
</dbReference>
<sequence>MNKFVILSALWLGVSVTLATPAVASQASTGIQVEVLGVYFTPPTDAAAAIVQAIDGSEREVLVQAYGFTHNAIAQALVRAHQRGVAVRVLLDKKSQTSNGYVMGVLAHAQIELRQDGKHAIAHNKVMVIDEAIVITGSFNFTNSAASRNAENFLVLKSDELAQKYKLQWQNHWAHGVE</sequence>
<proteinExistence type="inferred from homology"/>
<comment type="caution">
    <text evidence="9">The sequence shown here is derived from an EMBL/GenBank/DDBJ whole genome shotgun (WGS) entry which is preliminary data.</text>
</comment>
<keyword evidence="4" id="KW-0378">Hydrolase</keyword>
<dbReference type="EMBL" id="NESP01000001">
    <property type="protein sequence ID" value="PUE60472.1"/>
    <property type="molecule type" value="Genomic_DNA"/>
</dbReference>
<dbReference type="SMART" id="SM00155">
    <property type="entry name" value="PLDc"/>
    <property type="match status" value="1"/>
</dbReference>
<feature type="chain" id="PRO_5016382295" description="phospholipase D" evidence="7">
    <location>
        <begin position="25"/>
        <end position="178"/>
    </location>
</feature>
<dbReference type="PANTHER" id="PTHR43856">
    <property type="entry name" value="CARDIOLIPIN HYDROLASE"/>
    <property type="match status" value="1"/>
</dbReference>
<comment type="similarity">
    <text evidence="2">Belongs to the phospholipase D family.</text>
</comment>
<evidence type="ECO:0000256" key="2">
    <source>
        <dbReference type="ARBA" id="ARBA00008664"/>
    </source>
</evidence>
<dbReference type="InterPro" id="IPR051406">
    <property type="entry name" value="PLD_domain"/>
</dbReference>
<feature type="domain" description="PLD phosphodiesterase" evidence="8">
    <location>
        <begin position="118"/>
        <end position="145"/>
    </location>
</feature>
<protein>
    <recommendedName>
        <fullName evidence="3">phospholipase D</fullName>
        <ecNumber evidence="3">3.1.4.4</ecNumber>
    </recommendedName>
</protein>
<evidence type="ECO:0000256" key="6">
    <source>
        <dbReference type="ARBA" id="ARBA00023098"/>
    </source>
</evidence>
<dbReference type="GO" id="GO:0004630">
    <property type="term" value="F:phospholipase D activity"/>
    <property type="evidence" value="ECO:0007669"/>
    <property type="project" value="UniProtKB-EC"/>
</dbReference>
<accession>A0A315EWU7</accession>
<dbReference type="AlphaFoldDB" id="A0A315EWU7"/>
<dbReference type="GO" id="GO:0006793">
    <property type="term" value="P:phosphorus metabolic process"/>
    <property type="evidence" value="ECO:0007669"/>
    <property type="project" value="UniProtKB-ARBA"/>
</dbReference>
<evidence type="ECO:0000256" key="1">
    <source>
        <dbReference type="ARBA" id="ARBA00000798"/>
    </source>
</evidence>
<dbReference type="InterPro" id="IPR025202">
    <property type="entry name" value="PLD-like_dom"/>
</dbReference>
<organism evidence="9 10">
    <name type="scientific">Limnohabitans curvus</name>
    <dbReference type="NCBI Taxonomy" id="323423"/>
    <lineage>
        <taxon>Bacteria</taxon>
        <taxon>Pseudomonadati</taxon>
        <taxon>Pseudomonadota</taxon>
        <taxon>Betaproteobacteria</taxon>
        <taxon>Burkholderiales</taxon>
        <taxon>Comamonadaceae</taxon>
        <taxon>Limnohabitans</taxon>
    </lineage>
</organism>
<reference evidence="9 10" key="1">
    <citation type="submission" date="2017-04" db="EMBL/GenBank/DDBJ databases">
        <title>Unexpected and diverse lifestyles within the genus Limnohabitans.</title>
        <authorList>
            <person name="Kasalicky V."/>
            <person name="Mehrshad M."/>
            <person name="Andrei S.-A."/>
            <person name="Salcher M."/>
            <person name="Kratochvilova H."/>
            <person name="Simek K."/>
            <person name="Ghai R."/>
        </authorList>
    </citation>
    <scope>NUCLEOTIDE SEQUENCE [LARGE SCALE GENOMIC DNA]</scope>
    <source>
        <strain evidence="9 10">MWH-C5</strain>
    </source>
</reference>
<name>A0A315EWU7_9BURK</name>
<evidence type="ECO:0000256" key="7">
    <source>
        <dbReference type="SAM" id="SignalP"/>
    </source>
</evidence>
<evidence type="ECO:0000256" key="5">
    <source>
        <dbReference type="ARBA" id="ARBA00022963"/>
    </source>
</evidence>
<dbReference type="PROSITE" id="PS50035">
    <property type="entry name" value="PLD"/>
    <property type="match status" value="1"/>
</dbReference>
<feature type="signal peptide" evidence="7">
    <location>
        <begin position="1"/>
        <end position="24"/>
    </location>
</feature>
<dbReference type="PANTHER" id="PTHR43856:SF1">
    <property type="entry name" value="MITOCHONDRIAL CARDIOLIPIN HYDROLASE"/>
    <property type="match status" value="1"/>
</dbReference>
<evidence type="ECO:0000313" key="10">
    <source>
        <dbReference type="Proteomes" id="UP000251341"/>
    </source>
</evidence>
<keyword evidence="5" id="KW-0442">Lipid degradation</keyword>
<dbReference type="GO" id="GO:0016891">
    <property type="term" value="F:RNA endonuclease activity producing 5'-phosphomonoesters, hydrolytic mechanism"/>
    <property type="evidence" value="ECO:0007669"/>
    <property type="project" value="TreeGrafter"/>
</dbReference>
<dbReference type="GO" id="GO:0016042">
    <property type="term" value="P:lipid catabolic process"/>
    <property type="evidence" value="ECO:0007669"/>
    <property type="project" value="UniProtKB-KW"/>
</dbReference>
<gene>
    <name evidence="9" type="ORF">B9Z44_13375</name>
</gene>
<keyword evidence="7" id="KW-0732">Signal</keyword>
<dbReference type="Gene3D" id="3.30.870.10">
    <property type="entry name" value="Endonuclease Chain A"/>
    <property type="match status" value="1"/>
</dbReference>
<dbReference type="RefSeq" id="WP_108402662.1">
    <property type="nucleotide sequence ID" value="NZ_NESP01000001.1"/>
</dbReference>
<keyword evidence="10" id="KW-1185">Reference proteome</keyword>
<evidence type="ECO:0000256" key="3">
    <source>
        <dbReference type="ARBA" id="ARBA00012027"/>
    </source>
</evidence>
<dbReference type="InterPro" id="IPR001736">
    <property type="entry name" value="PLipase_D/transphosphatidylase"/>
</dbReference>
<evidence type="ECO:0000259" key="8">
    <source>
        <dbReference type="PROSITE" id="PS50035"/>
    </source>
</evidence>
<dbReference type="Proteomes" id="UP000251341">
    <property type="component" value="Unassembled WGS sequence"/>
</dbReference>
<comment type="catalytic activity">
    <reaction evidence="1">
        <text>a 1,2-diacyl-sn-glycero-3-phosphocholine + H2O = a 1,2-diacyl-sn-glycero-3-phosphate + choline + H(+)</text>
        <dbReference type="Rhea" id="RHEA:14445"/>
        <dbReference type="ChEBI" id="CHEBI:15354"/>
        <dbReference type="ChEBI" id="CHEBI:15377"/>
        <dbReference type="ChEBI" id="CHEBI:15378"/>
        <dbReference type="ChEBI" id="CHEBI:57643"/>
        <dbReference type="ChEBI" id="CHEBI:58608"/>
        <dbReference type="EC" id="3.1.4.4"/>
    </reaction>
</comment>
<dbReference type="Pfam" id="PF13091">
    <property type="entry name" value="PLDc_2"/>
    <property type="match status" value="1"/>
</dbReference>
<evidence type="ECO:0000313" key="9">
    <source>
        <dbReference type="EMBL" id="PUE60472.1"/>
    </source>
</evidence>
<dbReference type="EC" id="3.1.4.4" evidence="3"/>